<dbReference type="AlphaFoldDB" id="A0A2H3NQS5"/>
<comment type="caution">
    <text evidence="1">The sequence shown here is derived from an EMBL/GenBank/DDBJ whole genome shotgun (WGS) entry which is preliminary data.</text>
</comment>
<sequence length="345" mass="38596">MDKKIYWTNKMALRQATQALSNLLPPSITIATNGDEQILHAAVRDEKVCSYQAEIVSNLTKEGAARELAQRSGQDRAGVVFVADHITSGAQKLLRDAGQSYMDSGGNCYLACVDHSQFVVFVQGQATKSRSHRCQHRAFNEAGLKLIFALLNHDELVNTTYRTMADTADISRGAVGYVLSDLEELGYLIKIDTRTRKLRRLDELMDRWAVAYGERLRPKMTRGRFQFLNEAVVRDWKAIDLDSSLGRWGGEAAADALTHDLQPESLSIYTEEPTTKLLRGLRMVPDPEGPVEILDQFWTPLTSVDDTNTRTVPPLLVYADLLTLDDSRATHIANRIFTDHLMADG</sequence>
<organism evidence="1 2">
    <name type="scientific">Longimonas halophila</name>
    <dbReference type="NCBI Taxonomy" id="1469170"/>
    <lineage>
        <taxon>Bacteria</taxon>
        <taxon>Pseudomonadati</taxon>
        <taxon>Rhodothermota</taxon>
        <taxon>Rhodothermia</taxon>
        <taxon>Rhodothermales</taxon>
        <taxon>Salisaetaceae</taxon>
        <taxon>Longimonas</taxon>
    </lineage>
</organism>
<dbReference type="Pfam" id="PF09952">
    <property type="entry name" value="AbiEi_2"/>
    <property type="match status" value="1"/>
</dbReference>
<name>A0A2H3NQS5_9BACT</name>
<dbReference type="Proteomes" id="UP000221024">
    <property type="component" value="Unassembled WGS sequence"/>
</dbReference>
<dbReference type="InterPro" id="IPR019238">
    <property type="entry name" value="AbiEi_2"/>
</dbReference>
<accession>A0A2H3NQS5</accession>
<keyword evidence="2" id="KW-1185">Reference proteome</keyword>
<reference evidence="1 2" key="1">
    <citation type="submission" date="2017-10" db="EMBL/GenBank/DDBJ databases">
        <title>Draft genome of Longimonas halophila.</title>
        <authorList>
            <person name="Goh K.M."/>
            <person name="Shamsir M.S."/>
            <person name="Lim S.W."/>
        </authorList>
    </citation>
    <scope>NUCLEOTIDE SEQUENCE [LARGE SCALE GENOMIC DNA]</scope>
    <source>
        <strain evidence="1 2">KCTC 42399</strain>
    </source>
</reference>
<proteinExistence type="predicted"/>
<evidence type="ECO:0000313" key="2">
    <source>
        <dbReference type="Proteomes" id="UP000221024"/>
    </source>
</evidence>
<dbReference type="EMBL" id="PDEP01000001">
    <property type="protein sequence ID" value="PEN09593.1"/>
    <property type="molecule type" value="Genomic_DNA"/>
</dbReference>
<protein>
    <submittedName>
        <fullName evidence="1">Uncharacterized protein</fullName>
    </submittedName>
</protein>
<evidence type="ECO:0000313" key="1">
    <source>
        <dbReference type="EMBL" id="PEN09593.1"/>
    </source>
</evidence>
<gene>
    <name evidence="1" type="ORF">CRI93_02360</name>
</gene>